<dbReference type="GO" id="GO:0000976">
    <property type="term" value="F:transcription cis-regulatory region binding"/>
    <property type="evidence" value="ECO:0007669"/>
    <property type="project" value="TreeGrafter"/>
</dbReference>
<proteinExistence type="inferred from homology"/>
<dbReference type="OrthoDB" id="8659436at2"/>
<evidence type="ECO:0000313" key="8">
    <source>
        <dbReference type="EMBL" id="AGA29648.1"/>
    </source>
</evidence>
<dbReference type="Gene3D" id="3.30.1490.190">
    <property type="match status" value="1"/>
</dbReference>
<dbReference type="PANTHER" id="PTHR33202:SF7">
    <property type="entry name" value="FERRIC UPTAKE REGULATION PROTEIN"/>
    <property type="match status" value="1"/>
</dbReference>
<keyword evidence="4" id="KW-0805">Transcription regulation</keyword>
<dbReference type="Pfam" id="PF01475">
    <property type="entry name" value="FUR"/>
    <property type="match status" value="1"/>
</dbReference>
<protein>
    <submittedName>
        <fullName evidence="8">Fe2+/Zn2+ uptake regulation protein</fullName>
    </submittedName>
</protein>
<sequence>MLSAFDHDDLRSALETAGWRCTTQRLAVYDHLSCAEHHPTAEEVYQGVRRIIPKISLATVYKALEALVASGVATKLTAGDGSARYDARSDQHYHLRCLRSGSVHDLPTPFDPDLIAKLDPALMQTLRQQGFQVTGYRLELVGFYDQDAVNNAVDGEGSAAQ</sequence>
<dbReference type="eggNOG" id="COG0735">
    <property type="taxonomic scope" value="Bacteria"/>
</dbReference>
<keyword evidence="2" id="KW-0678">Repressor</keyword>
<evidence type="ECO:0000313" key="9">
    <source>
        <dbReference type="Proteomes" id="UP000010798"/>
    </source>
</evidence>
<name>L0DLC6_SINAD</name>
<dbReference type="CDD" id="cd07153">
    <property type="entry name" value="Fur_like"/>
    <property type="match status" value="1"/>
</dbReference>
<dbReference type="InterPro" id="IPR036388">
    <property type="entry name" value="WH-like_DNA-bd_sf"/>
</dbReference>
<dbReference type="HOGENOM" id="CLU_096072_4_2_0"/>
<dbReference type="KEGG" id="saci:Sinac_5507"/>
<keyword evidence="9" id="KW-1185">Reference proteome</keyword>
<dbReference type="Proteomes" id="UP000010798">
    <property type="component" value="Chromosome"/>
</dbReference>
<dbReference type="InterPro" id="IPR002481">
    <property type="entry name" value="FUR"/>
</dbReference>
<dbReference type="GO" id="GO:1900376">
    <property type="term" value="P:regulation of secondary metabolite biosynthetic process"/>
    <property type="evidence" value="ECO:0007669"/>
    <property type="project" value="TreeGrafter"/>
</dbReference>
<dbReference type="Gene3D" id="1.10.10.10">
    <property type="entry name" value="Winged helix-like DNA-binding domain superfamily/Winged helix DNA-binding domain"/>
    <property type="match status" value="1"/>
</dbReference>
<organism evidence="8 9">
    <name type="scientific">Singulisphaera acidiphila (strain ATCC BAA-1392 / DSM 18658 / VKM B-2454 / MOB10)</name>
    <dbReference type="NCBI Taxonomy" id="886293"/>
    <lineage>
        <taxon>Bacteria</taxon>
        <taxon>Pseudomonadati</taxon>
        <taxon>Planctomycetota</taxon>
        <taxon>Planctomycetia</taxon>
        <taxon>Isosphaerales</taxon>
        <taxon>Isosphaeraceae</taxon>
        <taxon>Singulisphaera</taxon>
    </lineage>
</organism>
<evidence type="ECO:0000256" key="4">
    <source>
        <dbReference type="ARBA" id="ARBA00023015"/>
    </source>
</evidence>
<reference evidence="8 9" key="1">
    <citation type="submission" date="2012-02" db="EMBL/GenBank/DDBJ databases">
        <title>Complete sequence of chromosome of Singulisphaera acidiphila DSM 18658.</title>
        <authorList>
            <consortium name="US DOE Joint Genome Institute (JGI-PGF)"/>
            <person name="Lucas S."/>
            <person name="Copeland A."/>
            <person name="Lapidus A."/>
            <person name="Glavina del Rio T."/>
            <person name="Dalin E."/>
            <person name="Tice H."/>
            <person name="Bruce D."/>
            <person name="Goodwin L."/>
            <person name="Pitluck S."/>
            <person name="Peters L."/>
            <person name="Ovchinnikova G."/>
            <person name="Chertkov O."/>
            <person name="Kyrpides N."/>
            <person name="Mavromatis K."/>
            <person name="Ivanova N."/>
            <person name="Brettin T."/>
            <person name="Detter J.C."/>
            <person name="Han C."/>
            <person name="Larimer F."/>
            <person name="Land M."/>
            <person name="Hauser L."/>
            <person name="Markowitz V."/>
            <person name="Cheng J.-F."/>
            <person name="Hugenholtz P."/>
            <person name="Woyke T."/>
            <person name="Wu D."/>
            <person name="Tindall B."/>
            <person name="Pomrenke H."/>
            <person name="Brambilla E."/>
            <person name="Klenk H.-P."/>
            <person name="Eisen J.A."/>
        </authorList>
    </citation>
    <scope>NUCLEOTIDE SEQUENCE [LARGE SCALE GENOMIC DNA]</scope>
    <source>
        <strain evidence="9">ATCC BAA-1392 / DSM 18658 / VKM B-2454 / MOB10</strain>
    </source>
</reference>
<dbReference type="InterPro" id="IPR036390">
    <property type="entry name" value="WH_DNA-bd_sf"/>
</dbReference>
<gene>
    <name evidence="8" type="ordered locus">Sinac_5507</name>
</gene>
<evidence type="ECO:0000256" key="5">
    <source>
        <dbReference type="ARBA" id="ARBA00023125"/>
    </source>
</evidence>
<evidence type="ECO:0000256" key="3">
    <source>
        <dbReference type="ARBA" id="ARBA00022833"/>
    </source>
</evidence>
<accession>L0DLC6</accession>
<dbReference type="AlphaFoldDB" id="L0DLC6"/>
<dbReference type="GO" id="GO:0003700">
    <property type="term" value="F:DNA-binding transcription factor activity"/>
    <property type="evidence" value="ECO:0007669"/>
    <property type="project" value="InterPro"/>
</dbReference>
<dbReference type="RefSeq" id="WP_015248748.1">
    <property type="nucleotide sequence ID" value="NC_019892.1"/>
</dbReference>
<dbReference type="SUPFAM" id="SSF46785">
    <property type="entry name" value="Winged helix' DNA-binding domain"/>
    <property type="match status" value="1"/>
</dbReference>
<keyword evidence="5" id="KW-0238">DNA-binding</keyword>
<evidence type="ECO:0000256" key="6">
    <source>
        <dbReference type="ARBA" id="ARBA00023163"/>
    </source>
</evidence>
<dbReference type="STRING" id="886293.Sinac_5507"/>
<keyword evidence="6" id="KW-0804">Transcription</keyword>
<dbReference type="EMBL" id="CP003364">
    <property type="protein sequence ID" value="AGA29648.1"/>
    <property type="molecule type" value="Genomic_DNA"/>
</dbReference>
<dbReference type="GO" id="GO:0008270">
    <property type="term" value="F:zinc ion binding"/>
    <property type="evidence" value="ECO:0007669"/>
    <property type="project" value="TreeGrafter"/>
</dbReference>
<evidence type="ECO:0000256" key="1">
    <source>
        <dbReference type="ARBA" id="ARBA00007957"/>
    </source>
</evidence>
<dbReference type="GO" id="GO:0045892">
    <property type="term" value="P:negative regulation of DNA-templated transcription"/>
    <property type="evidence" value="ECO:0007669"/>
    <property type="project" value="TreeGrafter"/>
</dbReference>
<comment type="similarity">
    <text evidence="1">Belongs to the Fur family.</text>
</comment>
<comment type="cofactor">
    <cofactor evidence="7">
        <name>Zn(2+)</name>
        <dbReference type="ChEBI" id="CHEBI:29105"/>
    </cofactor>
    <text evidence="7">Binds 1 zinc ion per subunit.</text>
</comment>
<dbReference type="PANTHER" id="PTHR33202">
    <property type="entry name" value="ZINC UPTAKE REGULATION PROTEIN"/>
    <property type="match status" value="1"/>
</dbReference>
<keyword evidence="7" id="KW-0479">Metal-binding</keyword>
<dbReference type="InterPro" id="IPR043135">
    <property type="entry name" value="Fur_C"/>
</dbReference>
<evidence type="ECO:0000256" key="7">
    <source>
        <dbReference type="PIRSR" id="PIRSR602481-1"/>
    </source>
</evidence>
<keyword evidence="3 7" id="KW-0862">Zinc</keyword>
<evidence type="ECO:0000256" key="2">
    <source>
        <dbReference type="ARBA" id="ARBA00022491"/>
    </source>
</evidence>
<feature type="binding site" evidence="7">
    <location>
        <position position="97"/>
    </location>
    <ligand>
        <name>Zn(2+)</name>
        <dbReference type="ChEBI" id="CHEBI:29105"/>
    </ligand>
</feature>